<accession>A0A2H9U4H3</accession>
<comment type="caution">
    <text evidence="4">The sequence shown here is derived from an EMBL/GenBank/DDBJ whole genome shotgun (WGS) entry which is preliminary data.</text>
</comment>
<organism evidence="4 5">
    <name type="scientific">Aeromonas cavernicola</name>
    <dbReference type="NCBI Taxonomy" id="1006623"/>
    <lineage>
        <taxon>Bacteria</taxon>
        <taxon>Pseudomonadati</taxon>
        <taxon>Pseudomonadota</taxon>
        <taxon>Gammaproteobacteria</taxon>
        <taxon>Aeromonadales</taxon>
        <taxon>Aeromonadaceae</taxon>
        <taxon>Aeromonas</taxon>
    </lineage>
</organism>
<dbReference type="SUPFAM" id="SSF103515">
    <property type="entry name" value="Autotransporter"/>
    <property type="match status" value="1"/>
</dbReference>
<dbReference type="GO" id="GO:0019867">
    <property type="term" value="C:outer membrane"/>
    <property type="evidence" value="ECO:0007669"/>
    <property type="project" value="InterPro"/>
</dbReference>
<dbReference type="NCBIfam" id="TIGR01414">
    <property type="entry name" value="autotrans_barl"/>
    <property type="match status" value="1"/>
</dbReference>
<dbReference type="SMART" id="SM00869">
    <property type="entry name" value="Autotransporter"/>
    <property type="match status" value="1"/>
</dbReference>
<evidence type="ECO:0000256" key="2">
    <source>
        <dbReference type="ARBA" id="ARBA00023026"/>
    </source>
</evidence>
<sequence>MNNLFKVIYNRTLGIFQVVSELAKAKGKVKSQSSSLGQRKNNTLSTNKTTQENIIASMFACIFFVGGNVHATQMTLLDPLVNDNRFGAIIIENNQTDILDGPLRFNSSSNGGRQTLNWIQLRDGNYLVDPTGVRGDELYITQGNQSKTVSAWDPITNSFIVARVYDNSQFSVSTVTNFGAPSVYTGTQGRMYIDTQVARVAPTGGKLAVNLGDNNPATIDNNADSVSLSGKQLALFEAQGSGNIAVPSVIEWQSRNRFVLDSTQENAGVNNGTIQDDLFGGTFNVTTRQGISSHTVTNLSEWQTYNDWLIAELSAGNLTQSQYNAEYAKSWRTASRILQVNTVPIDETELPLIRGNNSIIHATGIGAVGRILPGGQVDSMGFFAALHGENGAEVDNQGIISGHNFGSGGRGGMQVNGANTRGFNSGVIGVGYLIGDSNQLGNSGANSVTGVTVDDQASFINQASGIINVRPSFSNLHRAISLMNKGVAENYGNINIGIYDTLQSSSGVFGVRFDSEGEFIGKSGSQIYLNRQPQMKIDDPSVDLASSRPTYGIYSSLNVLTKIRLEEGSNIAIGDKSQNGYGVFLSGSQVTADLAGTIDVNGGRGNAEVVNPLENRAIHLQNRTSTGVNKVTHSGVINLNGVNGRGIYSTTGGQIVNSGTINVNGGIGPLSGTRNFAVYAEGVNGTISSTVFHNDGTVNLNGNGAIGLHARDGGNITVSGGGLLFNGENQYGLFSYGKNANGTASSINITTAPASGLLADKQGAILARVEDGAQLTVATGTQLIGSGENSTLIQATGVGSVANLVGLTIDVRGKNAKAVRIEGGASGNISGATTLTLGDGATAVVIDNQKYDLNGNATGGTQNQSNFTNTVDITESAATDVTVFQIKNGAQLINSGNITLNHGTAIDISGEGSSLVEGASAGIISINDGVAGIRVSGGATLNTKDTIQVNGSAAGVLVEDDAGVVVIDRAAHITGLGSQNGNLVVSKTNGTTKIDGATLEMQGSGAALLAANNLDASSHGTIKVSSNNGGKGFAVMNQDGSETQGDISLNGLWQFEVSGNGSGVYLNTSGNFAIDNAQINLTNTADGIGIFAKQANTINIGSAARLNSQHANSVLIRGDANTVNVAGTLIAASSTDNAIMLGEHANSFNNLTGANITGLVDLGGGADHAQLQIGSTLTRLNMGSGNDTLHMQANSGAFELIDGGDDNDTLLFSADHFSLNHALASKLAGFDVADITNGAIVTLTGSDAMTQDVERVNVQDSARLMVTDQAAMVGKSVSLAEDAVLAISPALANSGDFTFNNTLLSVVNGAGRIEVALSNRADKFQFGADVGSAFNGVLDIVRGTFDLQDLNSSSLVDARLHVGSTDTASGLVKVGSLSSATQYIDQLSFGGGTLEFNVDLPNSSSLQPLITTNQLDASGRGQIAINSPATFDITDVAVDPLRGLMEQDDAKIGEKLISANTTLGSGGALTLVDHAGNAISAEQQVNIEQAGNLVAIGRYDYGLSSKRNDGLYVNYGLQQVDIQANQTLLLAPKTGASGLDVDLAAQIRGSGDLHIDAGSGQLLSLSNSLNDFSGQTRVVSGTLATLANNVFADSREVILEAQTQLDLNGFAQVATNLQGSGNVALGSGVLTVNSRDHSQFDGVMTGSGHLIKTGAAALTLTQDHLFSGLTEVQTGQLNLGNGGNGGFIRGDLAIATGATVKIDSQPDRVFSGVISGTGVLEKNNLNQLTLTGENSFSGVINHQLGTLQVGDGASSGSVMANIVNSSKLVFDRSNQSDYVGQLSGTGRLIKRGDGELRLMGSHLAQGSVTIDRGVLNLAQAGNFTTLGDFTIGSDSGLRVSNGAATLNIGGLYQHGDNSVLDIVLLGALNQQGPDIIAERAQLAGTLSYSGFAAAANVTASQIMDPTNRYELLRTTNGVSGTFSEQDGIDYLISDGFISADGNSYLLGFGLSWLAGGSIDGTGSFTLQGGSAFTVDVALADQQGSFASSWDGQSLTKNGAGDLMLSAQNSYSGSTEINGGALYLTGAGDISSSRQVNLTANTAVLDISKISADTASVQQLTGVAGSQLKLAGKSLTVNNRDNSTFAGDFDANAGQLIKIGSGALTLSGNTAYTGNTLINSGTLILDGSKGGGQLVSNVIGQSGTTLVLNNGASLTGWIDPLDVTIDRPSVWNMTGNSVIDSLTLSGRVNSEHRDSSFNTLVVNGNWQGNEGTLTINSELGGDNANTDLIKIAGNTSGTSWVNVNNIGGAGAQTVNGIKVIEVAGKSAGQFYQASRIRVGAYDYFLGRGKSDSNNWYLSSKLENDEMISPEVGGYTANLASANELFITQLHDRLGETHYIDPLSGEQKVTSMWLRSMVGDNRARGGDNALKSRSSRQLVQLGGDLAQWSTDDLSRGHLGVMAGYGQVQSDAYAVGSGFKAQGSVEGYSVGIYGNWFADTQQNLGLYTDSWLQYSWFDNSVKGDGLATQTYQSKGMSASLESGYTFLLGHDEANNDRYFIQPKGQVIWQGVKADEFTERSGTRVAGSGENNIQTRLGLRLFAHIGNHDSASAPQTSASKPDKVFQTFIETNWIYNTQQMGTQLDNVTVNRDGSGNIAELKMGVEGELSQGLQLSGNVAQQVGGHHYRDSVVTLGVRYSF</sequence>
<dbReference type="InterPro" id="IPR043990">
    <property type="entry name" value="AC_1"/>
</dbReference>
<dbReference type="Pfam" id="PF12951">
    <property type="entry name" value="PATR"/>
    <property type="match status" value="4"/>
</dbReference>
<evidence type="ECO:0000259" key="3">
    <source>
        <dbReference type="PROSITE" id="PS51208"/>
    </source>
</evidence>
<dbReference type="Pfam" id="PF03797">
    <property type="entry name" value="Autotransporter"/>
    <property type="match status" value="1"/>
</dbReference>
<dbReference type="Pfam" id="PF13018">
    <property type="entry name" value="ESPR"/>
    <property type="match status" value="1"/>
</dbReference>
<dbReference type="InterPro" id="IPR006315">
    <property type="entry name" value="OM_autotransptr_brl_dom"/>
</dbReference>
<dbReference type="Gene3D" id="2.40.128.130">
    <property type="entry name" value="Autotransporter beta-domain"/>
    <property type="match status" value="1"/>
</dbReference>
<protein>
    <recommendedName>
        <fullName evidence="3">Autotransporter domain-containing protein</fullName>
    </recommendedName>
</protein>
<evidence type="ECO:0000313" key="5">
    <source>
        <dbReference type="Proteomes" id="UP000235861"/>
    </source>
</evidence>
<dbReference type="SUPFAM" id="SSF51126">
    <property type="entry name" value="Pectin lyase-like"/>
    <property type="match status" value="2"/>
</dbReference>
<dbReference type="InterPro" id="IPR024973">
    <property type="entry name" value="ESPR"/>
</dbReference>
<dbReference type="EMBL" id="PGGC01000084">
    <property type="protein sequence ID" value="PJG58942.1"/>
    <property type="molecule type" value="Genomic_DNA"/>
</dbReference>
<name>A0A2H9U4H3_9GAMM</name>
<dbReference type="Pfam" id="PF18883">
    <property type="entry name" value="AC_1"/>
    <property type="match status" value="1"/>
</dbReference>
<dbReference type="CDD" id="cd01344">
    <property type="entry name" value="PL2_Passenger_AT"/>
    <property type="match status" value="1"/>
</dbReference>
<dbReference type="PANTHER" id="PTHR12338">
    <property type="entry name" value="AUTOTRANSPORTER"/>
    <property type="match status" value="1"/>
</dbReference>
<dbReference type="InterPro" id="IPR013425">
    <property type="entry name" value="Autotrns_rpt"/>
</dbReference>
<reference evidence="4 5" key="1">
    <citation type="submission" date="2017-11" db="EMBL/GenBank/DDBJ databases">
        <title>Draft genome sequence of environmental isolate Aeromonas cavernicola sp. nov. MDC 2508.</title>
        <authorList>
            <person name="Colston S.M."/>
            <person name="Navarro A."/>
            <person name="Martinez-Murcia A.J."/>
            <person name="Graf J."/>
        </authorList>
    </citation>
    <scope>NUCLEOTIDE SEQUENCE [LARGE SCALE GENOMIC DNA]</scope>
    <source>
        <strain evidence="4 5">MDC 2508</strain>
    </source>
</reference>
<proteinExistence type="predicted"/>
<gene>
    <name evidence="4" type="ORF">CUC53_09925</name>
</gene>
<evidence type="ECO:0000256" key="1">
    <source>
        <dbReference type="ARBA" id="ARBA00022729"/>
    </source>
</evidence>
<dbReference type="NCBIfam" id="TIGR02601">
    <property type="entry name" value="autotrns_rpt"/>
    <property type="match status" value="2"/>
</dbReference>
<dbReference type="Gene3D" id="2.160.20.20">
    <property type="match status" value="2"/>
</dbReference>
<keyword evidence="5" id="KW-1185">Reference proteome</keyword>
<keyword evidence="2" id="KW-0843">Virulence</keyword>
<dbReference type="InterPro" id="IPR036709">
    <property type="entry name" value="Autotransporte_beta_dom_sf"/>
</dbReference>
<dbReference type="InterPro" id="IPR011050">
    <property type="entry name" value="Pectin_lyase_fold/virulence"/>
</dbReference>
<dbReference type="InterPro" id="IPR050909">
    <property type="entry name" value="Bact_Autotransporter_VF"/>
</dbReference>
<dbReference type="OrthoDB" id="6053567at2"/>
<dbReference type="PROSITE" id="PS51208">
    <property type="entry name" value="AUTOTRANSPORTER"/>
    <property type="match status" value="1"/>
</dbReference>
<evidence type="ECO:0000313" key="4">
    <source>
        <dbReference type="EMBL" id="PJG58942.1"/>
    </source>
</evidence>
<dbReference type="InterPro" id="IPR005546">
    <property type="entry name" value="Autotransporte_beta"/>
</dbReference>
<dbReference type="Proteomes" id="UP000235861">
    <property type="component" value="Unassembled WGS sequence"/>
</dbReference>
<feature type="domain" description="Autotransporter" evidence="3">
    <location>
        <begin position="2343"/>
        <end position="2636"/>
    </location>
</feature>
<dbReference type="InterPro" id="IPR012332">
    <property type="entry name" value="Autotransporter_pectin_lyase_C"/>
</dbReference>
<dbReference type="PANTHER" id="PTHR12338:SF5">
    <property type="entry name" value="ANTIGEN 43-RELATED"/>
    <property type="match status" value="1"/>
</dbReference>
<keyword evidence="1" id="KW-0732">Signal</keyword>